<keyword evidence="10" id="KW-0969">Cilium</keyword>
<organism evidence="10 11">
    <name type="scientific">Sulfitobacter brevis</name>
    <dbReference type="NCBI Taxonomy" id="74348"/>
    <lineage>
        <taxon>Bacteria</taxon>
        <taxon>Pseudomonadati</taxon>
        <taxon>Pseudomonadota</taxon>
        <taxon>Alphaproteobacteria</taxon>
        <taxon>Rhodobacterales</taxon>
        <taxon>Roseobacteraceae</taxon>
        <taxon>Sulfitobacter</taxon>
    </lineage>
</organism>
<dbReference type="Pfam" id="PF01052">
    <property type="entry name" value="FliMN_C"/>
    <property type="match status" value="1"/>
</dbReference>
<reference evidence="10 11" key="1">
    <citation type="submission" date="2016-10" db="EMBL/GenBank/DDBJ databases">
        <authorList>
            <person name="de Groot N.N."/>
        </authorList>
    </citation>
    <scope>NUCLEOTIDE SEQUENCE [LARGE SCALE GENOMIC DNA]</scope>
    <source>
        <strain evidence="10 11">DSM 11443</strain>
    </source>
</reference>
<dbReference type="GO" id="GO:0006935">
    <property type="term" value="P:chemotaxis"/>
    <property type="evidence" value="ECO:0007669"/>
    <property type="project" value="UniProtKB-KW"/>
</dbReference>
<dbReference type="OrthoDB" id="9790303at2"/>
<name>A0A1I2DYH1_9RHOB</name>
<keyword evidence="10" id="KW-0966">Cell projection</keyword>
<dbReference type="PRINTS" id="PR00956">
    <property type="entry name" value="FLGMOTORFLIN"/>
</dbReference>
<evidence type="ECO:0000256" key="7">
    <source>
        <dbReference type="ARBA" id="ARBA00023136"/>
    </source>
</evidence>
<evidence type="ECO:0000256" key="1">
    <source>
        <dbReference type="ARBA" id="ARBA00004413"/>
    </source>
</evidence>
<evidence type="ECO:0000313" key="10">
    <source>
        <dbReference type="EMBL" id="SFE85419.1"/>
    </source>
</evidence>
<dbReference type="InterPro" id="IPR036429">
    <property type="entry name" value="SpoA-like_sf"/>
</dbReference>
<dbReference type="GO" id="GO:0009425">
    <property type="term" value="C:bacterial-type flagellum basal body"/>
    <property type="evidence" value="ECO:0007669"/>
    <property type="project" value="InterPro"/>
</dbReference>
<comment type="subcellular location">
    <subcellularLocation>
        <location evidence="1">Cell membrane</location>
        <topology evidence="1">Peripheral membrane protein</topology>
        <orientation evidence="1">Cytoplasmic side</orientation>
    </subcellularLocation>
</comment>
<comment type="similarity">
    <text evidence="2">Belongs to the FliN/MopA/SpaO family.</text>
</comment>
<dbReference type="STRING" id="74348.SAMN04488523_11148"/>
<sequence>MLENDPKTARSEPSIQQQIADAKPASETAETPKKQDGKSLDAIFGVKLEVRVVLGRNRMPISELLNLTKGSVIELDRRVGEPVDLMINDRMVARGDLVRVQGDMLGVALREIVKDFVSEI</sequence>
<dbReference type="InterPro" id="IPR051469">
    <property type="entry name" value="FliN/MopA/SpaO"/>
</dbReference>
<proteinExistence type="inferred from homology"/>
<protein>
    <recommendedName>
        <fullName evidence="3">Flagellar motor switch protein FliN</fullName>
    </recommendedName>
</protein>
<evidence type="ECO:0000256" key="2">
    <source>
        <dbReference type="ARBA" id="ARBA00009226"/>
    </source>
</evidence>
<dbReference type="InterPro" id="IPR001172">
    <property type="entry name" value="FliN_T3SS_HrcQb"/>
</dbReference>
<dbReference type="InterPro" id="IPR001543">
    <property type="entry name" value="FliN-like_C"/>
</dbReference>
<dbReference type="SUPFAM" id="SSF101801">
    <property type="entry name" value="Surface presentation of antigens (SPOA)"/>
    <property type="match status" value="1"/>
</dbReference>
<feature type="domain" description="Flagellar motor switch protein FliN-like C-terminal" evidence="9">
    <location>
        <begin position="43"/>
        <end position="113"/>
    </location>
</feature>
<feature type="compositionally biased region" description="Basic and acidic residues" evidence="8">
    <location>
        <begin position="1"/>
        <end position="10"/>
    </location>
</feature>
<gene>
    <name evidence="10" type="ORF">SAMN04488523_11148</name>
</gene>
<keyword evidence="7" id="KW-0472">Membrane</keyword>
<keyword evidence="5" id="KW-0145">Chemotaxis</keyword>
<evidence type="ECO:0000256" key="3">
    <source>
        <dbReference type="ARBA" id="ARBA00021897"/>
    </source>
</evidence>
<evidence type="ECO:0000256" key="6">
    <source>
        <dbReference type="ARBA" id="ARBA00022779"/>
    </source>
</evidence>
<feature type="region of interest" description="Disordered" evidence="8">
    <location>
        <begin position="1"/>
        <end position="37"/>
    </location>
</feature>
<keyword evidence="11" id="KW-1185">Reference proteome</keyword>
<keyword evidence="4" id="KW-1003">Cell membrane</keyword>
<dbReference type="Proteomes" id="UP000198977">
    <property type="component" value="Unassembled WGS sequence"/>
</dbReference>
<dbReference type="PANTHER" id="PTHR43484">
    <property type="match status" value="1"/>
</dbReference>
<accession>A0A1I2DYH1</accession>
<evidence type="ECO:0000256" key="8">
    <source>
        <dbReference type="SAM" id="MobiDB-lite"/>
    </source>
</evidence>
<evidence type="ECO:0000313" key="11">
    <source>
        <dbReference type="Proteomes" id="UP000198977"/>
    </source>
</evidence>
<evidence type="ECO:0000259" key="9">
    <source>
        <dbReference type="Pfam" id="PF01052"/>
    </source>
</evidence>
<dbReference type="EMBL" id="FOMW01000011">
    <property type="protein sequence ID" value="SFE85419.1"/>
    <property type="molecule type" value="Genomic_DNA"/>
</dbReference>
<evidence type="ECO:0000256" key="4">
    <source>
        <dbReference type="ARBA" id="ARBA00022475"/>
    </source>
</evidence>
<dbReference type="GO" id="GO:0071973">
    <property type="term" value="P:bacterial-type flagellum-dependent cell motility"/>
    <property type="evidence" value="ECO:0007669"/>
    <property type="project" value="InterPro"/>
</dbReference>
<dbReference type="GO" id="GO:0005886">
    <property type="term" value="C:plasma membrane"/>
    <property type="evidence" value="ECO:0007669"/>
    <property type="project" value="UniProtKB-SubCell"/>
</dbReference>
<dbReference type="PANTHER" id="PTHR43484:SF1">
    <property type="entry name" value="FLAGELLAR MOTOR SWITCH PROTEIN FLIN"/>
    <property type="match status" value="1"/>
</dbReference>
<dbReference type="Gene3D" id="2.30.330.10">
    <property type="entry name" value="SpoA-like"/>
    <property type="match status" value="1"/>
</dbReference>
<evidence type="ECO:0000256" key="5">
    <source>
        <dbReference type="ARBA" id="ARBA00022500"/>
    </source>
</evidence>
<dbReference type="GO" id="GO:0003774">
    <property type="term" value="F:cytoskeletal motor activity"/>
    <property type="evidence" value="ECO:0007669"/>
    <property type="project" value="InterPro"/>
</dbReference>
<keyword evidence="6" id="KW-0283">Flagellar rotation</keyword>
<dbReference type="AlphaFoldDB" id="A0A1I2DYH1"/>
<dbReference type="RefSeq" id="WP_093924698.1">
    <property type="nucleotide sequence ID" value="NZ_FOMW01000011.1"/>
</dbReference>
<keyword evidence="10" id="KW-0282">Flagellum</keyword>